<dbReference type="PANTHER" id="PTHR30471:SF3">
    <property type="entry name" value="UPF0758 PROTEIN YEES-RELATED"/>
    <property type="match status" value="1"/>
</dbReference>
<dbReference type="RefSeq" id="WP_112748438.1">
    <property type="nucleotide sequence ID" value="NZ_QMFY01000010.1"/>
</dbReference>
<evidence type="ECO:0000313" key="8">
    <source>
        <dbReference type="Proteomes" id="UP000251889"/>
    </source>
</evidence>
<feature type="domain" description="MPN" evidence="6">
    <location>
        <begin position="30"/>
        <end position="155"/>
    </location>
</feature>
<keyword evidence="8" id="KW-1185">Reference proteome</keyword>
<evidence type="ECO:0000313" key="7">
    <source>
        <dbReference type="EMBL" id="RAV99645.1"/>
    </source>
</evidence>
<dbReference type="PROSITE" id="PS01302">
    <property type="entry name" value="UPF0758"/>
    <property type="match status" value="1"/>
</dbReference>
<protein>
    <submittedName>
        <fullName evidence="7">DNA repair protein</fullName>
    </submittedName>
</protein>
<dbReference type="GO" id="GO:0006508">
    <property type="term" value="P:proteolysis"/>
    <property type="evidence" value="ECO:0007669"/>
    <property type="project" value="UniProtKB-KW"/>
</dbReference>
<evidence type="ECO:0000256" key="3">
    <source>
        <dbReference type="ARBA" id="ARBA00022801"/>
    </source>
</evidence>
<name>A0A364XZB9_9BACT</name>
<dbReference type="InterPro" id="IPR001405">
    <property type="entry name" value="UPF0758"/>
</dbReference>
<evidence type="ECO:0000259" key="6">
    <source>
        <dbReference type="PROSITE" id="PS50249"/>
    </source>
</evidence>
<reference evidence="7 8" key="1">
    <citation type="submission" date="2018-06" db="EMBL/GenBank/DDBJ databases">
        <title>Chryseolinea flavus sp. nov., a member of the phylum Bacteroidetes isolated from soil.</title>
        <authorList>
            <person name="Li Y."/>
            <person name="Wang J."/>
        </authorList>
    </citation>
    <scope>NUCLEOTIDE SEQUENCE [LARGE SCALE GENOMIC DNA]</scope>
    <source>
        <strain evidence="7 8">SDU1-6</strain>
    </source>
</reference>
<dbReference type="AlphaFoldDB" id="A0A364XZB9"/>
<keyword evidence="4" id="KW-0862">Zinc</keyword>
<dbReference type="PROSITE" id="PS50249">
    <property type="entry name" value="MPN"/>
    <property type="match status" value="1"/>
</dbReference>
<gene>
    <name evidence="7" type="ORF">DQQ10_18790</name>
</gene>
<evidence type="ECO:0000256" key="5">
    <source>
        <dbReference type="ARBA" id="ARBA00023049"/>
    </source>
</evidence>
<evidence type="ECO:0000256" key="2">
    <source>
        <dbReference type="ARBA" id="ARBA00022723"/>
    </source>
</evidence>
<dbReference type="InterPro" id="IPR037518">
    <property type="entry name" value="MPN"/>
</dbReference>
<organism evidence="7 8">
    <name type="scientific">Pseudochryseolinea flava</name>
    <dbReference type="NCBI Taxonomy" id="2059302"/>
    <lineage>
        <taxon>Bacteria</taxon>
        <taxon>Pseudomonadati</taxon>
        <taxon>Bacteroidota</taxon>
        <taxon>Cytophagia</taxon>
        <taxon>Cytophagales</taxon>
        <taxon>Fulvivirgaceae</taxon>
        <taxon>Pseudochryseolinea</taxon>
    </lineage>
</organism>
<accession>A0A364XZB9</accession>
<sequence length="155" mass="17420">MESTNEKTLFEVAEIQLSYKSKVKASLRPKITSSRDCESVLRKYWDDDKIEFVEQFKVLLLNRAHKVIGIYEVSTGTTTHTVADPRLIFVAAIKANACAVILSHNHPSGNLTPSQADIDLTKKMKEAGRFLEVQVLDHVIMTSEAYYSFADEGLL</sequence>
<dbReference type="GO" id="GO:0008237">
    <property type="term" value="F:metallopeptidase activity"/>
    <property type="evidence" value="ECO:0007669"/>
    <property type="project" value="UniProtKB-KW"/>
</dbReference>
<dbReference type="InterPro" id="IPR020891">
    <property type="entry name" value="UPF0758_CS"/>
</dbReference>
<dbReference type="CDD" id="cd08071">
    <property type="entry name" value="MPN_DUF2466"/>
    <property type="match status" value="1"/>
</dbReference>
<dbReference type="GO" id="GO:0046872">
    <property type="term" value="F:metal ion binding"/>
    <property type="evidence" value="ECO:0007669"/>
    <property type="project" value="UniProtKB-KW"/>
</dbReference>
<dbReference type="InterPro" id="IPR025657">
    <property type="entry name" value="RadC_JAB"/>
</dbReference>
<keyword evidence="3" id="KW-0378">Hydrolase</keyword>
<keyword evidence="5" id="KW-0482">Metalloprotease</keyword>
<dbReference type="EMBL" id="QMFY01000010">
    <property type="protein sequence ID" value="RAV99645.1"/>
    <property type="molecule type" value="Genomic_DNA"/>
</dbReference>
<comment type="caution">
    <text evidence="7">The sequence shown here is derived from an EMBL/GenBank/DDBJ whole genome shotgun (WGS) entry which is preliminary data.</text>
</comment>
<dbReference type="Proteomes" id="UP000251889">
    <property type="component" value="Unassembled WGS sequence"/>
</dbReference>
<proteinExistence type="predicted"/>
<dbReference type="PANTHER" id="PTHR30471">
    <property type="entry name" value="DNA REPAIR PROTEIN RADC"/>
    <property type="match status" value="1"/>
</dbReference>
<dbReference type="Gene3D" id="3.40.140.10">
    <property type="entry name" value="Cytidine Deaminase, domain 2"/>
    <property type="match status" value="1"/>
</dbReference>
<keyword evidence="1" id="KW-0645">Protease</keyword>
<dbReference type="OrthoDB" id="9804482at2"/>
<keyword evidence="2" id="KW-0479">Metal-binding</keyword>
<dbReference type="Pfam" id="PF04002">
    <property type="entry name" value="RadC"/>
    <property type="match status" value="1"/>
</dbReference>
<evidence type="ECO:0000256" key="4">
    <source>
        <dbReference type="ARBA" id="ARBA00022833"/>
    </source>
</evidence>
<evidence type="ECO:0000256" key="1">
    <source>
        <dbReference type="ARBA" id="ARBA00022670"/>
    </source>
</evidence>